<dbReference type="AlphaFoldDB" id="A0A2P5VXL8"/>
<sequence>MSKNLSHGAVARRASIDSASWTFSSAAQSMQRPTLEVGNGCRTSVVGPEKDVALFHFFEVGTAAFLPFGFVMMSAMKILNY</sequence>
<protein>
    <submittedName>
        <fullName evidence="2">Uncharacterized protein</fullName>
    </submittedName>
</protein>
<keyword evidence="1" id="KW-1133">Transmembrane helix</keyword>
<proteinExistence type="predicted"/>
<evidence type="ECO:0000256" key="1">
    <source>
        <dbReference type="SAM" id="Phobius"/>
    </source>
</evidence>
<evidence type="ECO:0000313" key="3">
    <source>
        <dbReference type="Proteomes" id="UP000239757"/>
    </source>
</evidence>
<keyword evidence="1" id="KW-0812">Transmembrane</keyword>
<accession>A0A2P5VXL8</accession>
<feature type="transmembrane region" description="Helical" evidence="1">
    <location>
        <begin position="53"/>
        <end position="75"/>
    </location>
</feature>
<gene>
    <name evidence="2" type="ORF">GOBAR_AA37134</name>
</gene>
<evidence type="ECO:0000313" key="2">
    <source>
        <dbReference type="EMBL" id="PPR83582.1"/>
    </source>
</evidence>
<keyword evidence="1" id="KW-0472">Membrane</keyword>
<name>A0A2P5VXL8_GOSBA</name>
<dbReference type="Proteomes" id="UP000239757">
    <property type="component" value="Unassembled WGS sequence"/>
</dbReference>
<dbReference type="EMBL" id="KZ670284">
    <property type="protein sequence ID" value="PPR83582.1"/>
    <property type="molecule type" value="Genomic_DNA"/>
</dbReference>
<organism evidence="2 3">
    <name type="scientific">Gossypium barbadense</name>
    <name type="common">Sea Island cotton</name>
    <name type="synonym">Hibiscus barbadensis</name>
    <dbReference type="NCBI Taxonomy" id="3634"/>
    <lineage>
        <taxon>Eukaryota</taxon>
        <taxon>Viridiplantae</taxon>
        <taxon>Streptophyta</taxon>
        <taxon>Embryophyta</taxon>
        <taxon>Tracheophyta</taxon>
        <taxon>Spermatophyta</taxon>
        <taxon>Magnoliopsida</taxon>
        <taxon>eudicotyledons</taxon>
        <taxon>Gunneridae</taxon>
        <taxon>Pentapetalae</taxon>
        <taxon>rosids</taxon>
        <taxon>malvids</taxon>
        <taxon>Malvales</taxon>
        <taxon>Malvaceae</taxon>
        <taxon>Malvoideae</taxon>
        <taxon>Gossypium</taxon>
    </lineage>
</organism>
<reference evidence="2 3" key="1">
    <citation type="submission" date="2015-01" db="EMBL/GenBank/DDBJ databases">
        <title>Genome of allotetraploid Gossypium barbadense reveals genomic plasticity and fiber elongation in cotton evolution.</title>
        <authorList>
            <person name="Chen X."/>
            <person name="Liu X."/>
            <person name="Zhao B."/>
            <person name="Zheng H."/>
            <person name="Hu Y."/>
            <person name="Lu G."/>
            <person name="Yang C."/>
            <person name="Chen J."/>
            <person name="Shan C."/>
            <person name="Zhang L."/>
            <person name="Zhou Y."/>
            <person name="Wang L."/>
            <person name="Guo W."/>
            <person name="Bai Y."/>
            <person name="Ruan J."/>
            <person name="Shangguan X."/>
            <person name="Mao Y."/>
            <person name="Jiang J."/>
            <person name="Zhu Y."/>
            <person name="Lei J."/>
            <person name="Kang H."/>
            <person name="Chen S."/>
            <person name="He X."/>
            <person name="Wang R."/>
            <person name="Wang Y."/>
            <person name="Chen J."/>
            <person name="Wang L."/>
            <person name="Yu S."/>
            <person name="Wang B."/>
            <person name="Wei J."/>
            <person name="Song S."/>
            <person name="Lu X."/>
            <person name="Gao Z."/>
            <person name="Gu W."/>
            <person name="Deng X."/>
            <person name="Ma D."/>
            <person name="Wang S."/>
            <person name="Liang W."/>
            <person name="Fang L."/>
            <person name="Cai C."/>
            <person name="Zhu X."/>
            <person name="Zhou B."/>
            <person name="Zhang Y."/>
            <person name="Chen Z."/>
            <person name="Xu S."/>
            <person name="Zhu R."/>
            <person name="Wang S."/>
            <person name="Zhang T."/>
            <person name="Zhao G."/>
        </authorList>
    </citation>
    <scope>NUCLEOTIDE SEQUENCE [LARGE SCALE GENOMIC DNA]</scope>
    <source>
        <strain evidence="3">cv. Xinhai21</strain>
        <tissue evidence="2">Leaf</tissue>
    </source>
</reference>